<feature type="domain" description="DNA methylase adenine-specific" evidence="7">
    <location>
        <begin position="137"/>
        <end position="465"/>
    </location>
</feature>
<dbReference type="EC" id="2.1.1.72" evidence="1"/>
<evidence type="ECO:0000256" key="2">
    <source>
        <dbReference type="ARBA" id="ARBA00022603"/>
    </source>
</evidence>
<dbReference type="InterPro" id="IPR029063">
    <property type="entry name" value="SAM-dependent_MTases_sf"/>
</dbReference>
<keyword evidence="3" id="KW-0808">Transferase</keyword>
<evidence type="ECO:0000256" key="4">
    <source>
        <dbReference type="ARBA" id="ARBA00022691"/>
    </source>
</evidence>
<dbReference type="Gene3D" id="1.20.1260.30">
    <property type="match status" value="1"/>
</dbReference>
<dbReference type="HOGENOM" id="CLU_018284_5_0_2"/>
<dbReference type="eggNOG" id="arCOG02632">
    <property type="taxonomic scope" value="Archaea"/>
</dbReference>
<dbReference type="Proteomes" id="UP000009231">
    <property type="component" value="Chromosome"/>
</dbReference>
<evidence type="ECO:0000313" key="10">
    <source>
        <dbReference type="Proteomes" id="UP000009231"/>
    </source>
</evidence>
<keyword evidence="10" id="KW-1185">Reference proteome</keyword>
<dbReference type="GO" id="GO:0032259">
    <property type="term" value="P:methylation"/>
    <property type="evidence" value="ECO:0007669"/>
    <property type="project" value="UniProtKB-KW"/>
</dbReference>
<dbReference type="PROSITE" id="PS00092">
    <property type="entry name" value="N6_MTASE"/>
    <property type="match status" value="1"/>
</dbReference>
<protein>
    <recommendedName>
        <fullName evidence="1">site-specific DNA-methyltransferase (adenine-specific)</fullName>
        <ecNumber evidence="1">2.1.1.72</ecNumber>
    </recommendedName>
</protein>
<dbReference type="PRINTS" id="PR00507">
    <property type="entry name" value="N12N6MTFRASE"/>
</dbReference>
<dbReference type="STRING" id="868131.MSWAN_0702"/>
<dbReference type="InterPro" id="IPR038333">
    <property type="entry name" value="T1MK-like_N_sf"/>
</dbReference>
<evidence type="ECO:0000256" key="1">
    <source>
        <dbReference type="ARBA" id="ARBA00011900"/>
    </source>
</evidence>
<gene>
    <name evidence="9" type="ordered locus">MSWAN_0702</name>
</gene>
<dbReference type="InterPro" id="IPR022749">
    <property type="entry name" value="D12N6_MeTrfase_N"/>
</dbReference>
<name>F6D6M3_METPW</name>
<dbReference type="PANTHER" id="PTHR42933:SF3">
    <property type="entry name" value="TYPE I RESTRICTION ENZYME MJAVIII METHYLASE SUBUNIT"/>
    <property type="match status" value="1"/>
</dbReference>
<reference evidence="9 10" key="1">
    <citation type="journal article" date="2014" name="Int. J. Syst. Evol. Microbiol.">
        <title>Methanobacterium paludis sp. nov. and a novel strain of Methanobacterium lacus isolated from northern peatlands.</title>
        <authorList>
            <person name="Cadillo-Quiroz H."/>
            <person name="Brauer S.L."/>
            <person name="Goodson N."/>
            <person name="Yavitt J.B."/>
            <person name="Zinder S.H."/>
        </authorList>
    </citation>
    <scope>NUCLEOTIDE SEQUENCE [LARGE SCALE GENOMIC DNA]</scope>
    <source>
        <strain evidence="10">DSM 25820 / JCM 18151 / SWAN1</strain>
    </source>
</reference>
<dbReference type="Pfam" id="PF12161">
    <property type="entry name" value="HsdM_N"/>
    <property type="match status" value="1"/>
</dbReference>
<dbReference type="GeneID" id="10668194"/>
<dbReference type="REBASE" id="36344">
    <property type="entry name" value="M.MspSWAN1ORF702P"/>
</dbReference>
<dbReference type="GO" id="GO:0009007">
    <property type="term" value="F:site-specific DNA-methyltransferase (adenine-specific) activity"/>
    <property type="evidence" value="ECO:0007669"/>
    <property type="project" value="UniProtKB-EC"/>
</dbReference>
<organism evidence="9 10">
    <name type="scientific">Methanobacterium paludis (strain DSM 25820 / JCM 18151 / SWAN1)</name>
    <dbReference type="NCBI Taxonomy" id="868131"/>
    <lineage>
        <taxon>Archaea</taxon>
        <taxon>Methanobacteriati</taxon>
        <taxon>Methanobacteriota</taxon>
        <taxon>Methanomada group</taxon>
        <taxon>Methanobacteria</taxon>
        <taxon>Methanobacteriales</taxon>
        <taxon>Methanobacteriaceae</taxon>
        <taxon>Methanobacterium</taxon>
    </lineage>
</organism>
<dbReference type="InterPro" id="IPR051537">
    <property type="entry name" value="DNA_Adenine_Mtase"/>
</dbReference>
<dbReference type="KEGG" id="mew:MSWAN_0702"/>
<keyword evidence="5" id="KW-0680">Restriction system</keyword>
<keyword evidence="4" id="KW-0949">S-adenosyl-L-methionine</keyword>
<proteinExistence type="predicted"/>
<dbReference type="InterPro" id="IPR002052">
    <property type="entry name" value="DNA_methylase_N6_adenine_CS"/>
</dbReference>
<dbReference type="InterPro" id="IPR003356">
    <property type="entry name" value="DNA_methylase_A-5"/>
</dbReference>
<keyword evidence="2 9" id="KW-0489">Methyltransferase</keyword>
<dbReference type="GO" id="GO:0009307">
    <property type="term" value="P:DNA restriction-modification system"/>
    <property type="evidence" value="ECO:0007669"/>
    <property type="project" value="UniProtKB-KW"/>
</dbReference>
<comment type="catalytic activity">
    <reaction evidence="6">
        <text>a 2'-deoxyadenosine in DNA + S-adenosyl-L-methionine = an N(6)-methyl-2'-deoxyadenosine in DNA + S-adenosyl-L-homocysteine + H(+)</text>
        <dbReference type="Rhea" id="RHEA:15197"/>
        <dbReference type="Rhea" id="RHEA-COMP:12418"/>
        <dbReference type="Rhea" id="RHEA-COMP:12419"/>
        <dbReference type="ChEBI" id="CHEBI:15378"/>
        <dbReference type="ChEBI" id="CHEBI:57856"/>
        <dbReference type="ChEBI" id="CHEBI:59789"/>
        <dbReference type="ChEBI" id="CHEBI:90615"/>
        <dbReference type="ChEBI" id="CHEBI:90616"/>
        <dbReference type="EC" id="2.1.1.72"/>
    </reaction>
</comment>
<evidence type="ECO:0000256" key="6">
    <source>
        <dbReference type="ARBA" id="ARBA00047942"/>
    </source>
</evidence>
<accession>F6D6M3</accession>
<dbReference type="RefSeq" id="WP_013825238.1">
    <property type="nucleotide sequence ID" value="NC_015574.1"/>
</dbReference>
<evidence type="ECO:0000259" key="8">
    <source>
        <dbReference type="Pfam" id="PF12161"/>
    </source>
</evidence>
<dbReference type="EMBL" id="CP002772">
    <property type="protein sequence ID" value="AEG17736.1"/>
    <property type="molecule type" value="Genomic_DNA"/>
</dbReference>
<dbReference type="PANTHER" id="PTHR42933">
    <property type="entry name" value="SLR6095 PROTEIN"/>
    <property type="match status" value="1"/>
</dbReference>
<evidence type="ECO:0000256" key="5">
    <source>
        <dbReference type="ARBA" id="ARBA00022747"/>
    </source>
</evidence>
<dbReference type="AlphaFoldDB" id="F6D6M3"/>
<dbReference type="GO" id="GO:0003677">
    <property type="term" value="F:DNA binding"/>
    <property type="evidence" value="ECO:0007669"/>
    <property type="project" value="InterPro"/>
</dbReference>
<dbReference type="Gene3D" id="3.40.50.150">
    <property type="entry name" value="Vaccinia Virus protein VP39"/>
    <property type="match status" value="1"/>
</dbReference>
<sequence length="495" mass="57008">MLDSDLKSKINQLWDKFWSGGISNPLQAIEQMSYLLFMKQLEDEDNSREQNSRLNKKDFKSLFEGCPDCKWSVWTNYPSEKILDHVRDKVFPFMRNLGGDDSLYAKYMKDSVFAIPTPSLLVEAVKIINGMHIKEQNRDTKGDLYEYLLSELTTSGKNGQFRTPRHIIKMMVELVDPKIGDIICDPACGTAGFLINAYNYILRENTSEDFIKQDDEGNEYNFKGDKLDDEDWKLLKDKTLHGYDFDRTMTRISLMNLMMHGIIEPNIEQLNTLSTRYEEDKSYDVVLANPPFKGSIDKAEINENFTIKTTKTEILFLELMYNILVSGGRCAVIVPQGVLFGNSKAHKGIRKKLLEDCRLDAVISMPSGVFKPYAGVSTGILVFTKGEPTKKVWFYDMEADGYSLDDKRNFIDGKGDIPDIVEKFKNRENEDLQDRKAKCFFVPFEEIKENDYGLSISNYKEIEYEEVEYEAPEVIKGKILELEEKIVQGLKELDI</sequence>
<evidence type="ECO:0000313" key="9">
    <source>
        <dbReference type="EMBL" id="AEG17736.1"/>
    </source>
</evidence>
<dbReference type="OrthoDB" id="45790at2157"/>
<feature type="domain" description="N6 adenine-specific DNA methyltransferase N-terminal" evidence="8">
    <location>
        <begin position="6"/>
        <end position="127"/>
    </location>
</feature>
<evidence type="ECO:0000259" key="7">
    <source>
        <dbReference type="Pfam" id="PF02384"/>
    </source>
</evidence>
<evidence type="ECO:0000256" key="3">
    <source>
        <dbReference type="ARBA" id="ARBA00022679"/>
    </source>
</evidence>
<dbReference type="Pfam" id="PF02384">
    <property type="entry name" value="N6_Mtase"/>
    <property type="match status" value="1"/>
</dbReference>
<dbReference type="GO" id="GO:0008170">
    <property type="term" value="F:N-methyltransferase activity"/>
    <property type="evidence" value="ECO:0007669"/>
    <property type="project" value="InterPro"/>
</dbReference>
<dbReference type="SUPFAM" id="SSF53335">
    <property type="entry name" value="S-adenosyl-L-methionine-dependent methyltransferases"/>
    <property type="match status" value="1"/>
</dbReference>